<gene>
    <name evidence="1" type="ORF">MCOR_129</name>
</gene>
<accession>A0A6J7ZTN8</accession>
<dbReference type="AlphaFoldDB" id="A0A6J7ZTN8"/>
<reference evidence="1 2" key="1">
    <citation type="submission" date="2020-06" db="EMBL/GenBank/DDBJ databases">
        <authorList>
            <person name="Li R."/>
            <person name="Bekaert M."/>
        </authorList>
    </citation>
    <scope>NUCLEOTIDE SEQUENCE [LARGE SCALE GENOMIC DNA]</scope>
    <source>
        <strain evidence="2">wild</strain>
    </source>
</reference>
<organism evidence="1 2">
    <name type="scientific">Mytilus coruscus</name>
    <name type="common">Sea mussel</name>
    <dbReference type="NCBI Taxonomy" id="42192"/>
    <lineage>
        <taxon>Eukaryota</taxon>
        <taxon>Metazoa</taxon>
        <taxon>Spiralia</taxon>
        <taxon>Lophotrochozoa</taxon>
        <taxon>Mollusca</taxon>
        <taxon>Bivalvia</taxon>
        <taxon>Autobranchia</taxon>
        <taxon>Pteriomorphia</taxon>
        <taxon>Mytilida</taxon>
        <taxon>Mytiloidea</taxon>
        <taxon>Mytilidae</taxon>
        <taxon>Mytilinae</taxon>
        <taxon>Mytilus</taxon>
    </lineage>
</organism>
<dbReference type="Proteomes" id="UP000507470">
    <property type="component" value="Unassembled WGS sequence"/>
</dbReference>
<sequence length="182" mass="20491">MNCKIENKISDVLFTVTSLGSISVESHSSLVIMQTQKDKQAQTFHHVDLTTINDIKVTLKNNFDFTGVSGCSVSCTRTIFLVDSITKRLLSLKKDETLKSEIPLSMSYLDDVTCIDDKTVAVTLYHSKQIQIINITAKSVERTIKTAVSCFGKCYRDDCLLSCDTNEVFRIKFVRHLLFHIG</sequence>
<dbReference type="EMBL" id="CACVKT020000026">
    <property type="protein sequence ID" value="CAC5355261.1"/>
    <property type="molecule type" value="Genomic_DNA"/>
</dbReference>
<proteinExistence type="predicted"/>
<evidence type="ECO:0000313" key="2">
    <source>
        <dbReference type="Proteomes" id="UP000507470"/>
    </source>
</evidence>
<protein>
    <submittedName>
        <fullName evidence="1">Uncharacterized protein</fullName>
    </submittedName>
</protein>
<name>A0A6J7ZTN8_MYTCO</name>
<keyword evidence="2" id="KW-1185">Reference proteome</keyword>
<dbReference type="OrthoDB" id="6104407at2759"/>
<evidence type="ECO:0000313" key="1">
    <source>
        <dbReference type="EMBL" id="CAC5355261.1"/>
    </source>
</evidence>